<sequence length="40" mass="4430">MSSDGANIYAQLYKIACSSSKNISDAFFLCRRLGIPFNNI</sequence>
<proteinExistence type="predicted"/>
<dbReference type="EMBL" id="CP018191">
    <property type="protein sequence ID" value="APH54963.1"/>
    <property type="molecule type" value="Genomic_DNA"/>
</dbReference>
<name>A0AAC9P8X3_9PROT</name>
<evidence type="ECO:0000313" key="2">
    <source>
        <dbReference type="Proteomes" id="UP000182373"/>
    </source>
</evidence>
<organism evidence="1 2">
    <name type="scientific">Granulibacter bethesdensis</name>
    <dbReference type="NCBI Taxonomy" id="364410"/>
    <lineage>
        <taxon>Bacteria</taxon>
        <taxon>Pseudomonadati</taxon>
        <taxon>Pseudomonadota</taxon>
        <taxon>Alphaproteobacteria</taxon>
        <taxon>Acetobacterales</taxon>
        <taxon>Acetobacteraceae</taxon>
        <taxon>Granulibacter</taxon>
    </lineage>
</organism>
<dbReference type="AlphaFoldDB" id="A0AAC9P8X3"/>
<accession>A0AAC9P8X3</accession>
<reference evidence="2" key="1">
    <citation type="submission" date="2016-11" db="EMBL/GenBank/DDBJ databases">
        <title>Comparative genomic and phenotypic analysis of Granulibacter bethesdensis clinical isolates from patients with chronic granulomatous disease.</title>
        <authorList>
            <person name="Zarember K.A."/>
            <person name="Porcella S.F."/>
            <person name="Chu J."/>
            <person name="Ding L."/>
            <person name="Dahlstrom E."/>
            <person name="Barbian K."/>
            <person name="Martens C."/>
            <person name="Sykora L."/>
            <person name="Kramer S."/>
            <person name="Pettinato A.M."/>
            <person name="Hong H."/>
            <person name="Wald G."/>
            <person name="Berg L.J."/>
            <person name="Rogge L.S."/>
            <person name="Greenberg D.E."/>
            <person name="Falcone E.L."/>
            <person name="Neves J.F."/>
            <person name="Simoes M.J."/>
            <person name="Casal M."/>
            <person name="Rodriguez-Lopez F.C."/>
            <person name="Zelazny A."/>
            <person name="Gallin J.I."/>
            <person name="Holland S.M."/>
        </authorList>
    </citation>
    <scope>NUCLEOTIDE SEQUENCE [LARGE SCALE GENOMIC DNA]</scope>
    <source>
        <strain evidence="2">NIH9.1</strain>
    </source>
</reference>
<protein>
    <submittedName>
        <fullName evidence="1">Uncharacterized protein</fullName>
    </submittedName>
</protein>
<dbReference type="Proteomes" id="UP000182373">
    <property type="component" value="Chromosome"/>
</dbReference>
<gene>
    <name evidence="1" type="ORF">GbCGDNIH9_8620</name>
</gene>
<evidence type="ECO:0000313" key="1">
    <source>
        <dbReference type="EMBL" id="APH54963.1"/>
    </source>
</evidence>